<dbReference type="NCBIfam" id="NF003739">
    <property type="entry name" value="PRK05335.1"/>
    <property type="match status" value="1"/>
</dbReference>
<name>A0A5S5AZ00_9FIRM</name>
<reference evidence="12 13" key="1">
    <citation type="submission" date="2019-07" db="EMBL/GenBank/DDBJ databases">
        <title>Genomic Encyclopedia of Type Strains, Phase I: the one thousand microbial genomes (KMG-I) project.</title>
        <authorList>
            <person name="Kyrpides N."/>
        </authorList>
    </citation>
    <scope>NUCLEOTIDE SEQUENCE [LARGE SCALE GENOMIC DNA]</scope>
    <source>
        <strain evidence="12 13">DSM 16647</strain>
    </source>
</reference>
<evidence type="ECO:0000256" key="1">
    <source>
        <dbReference type="ARBA" id="ARBA00001974"/>
    </source>
</evidence>
<keyword evidence="9 10" id="KW-0520">NAD</keyword>
<dbReference type="AlphaFoldDB" id="A0A5S5AZ00"/>
<feature type="domain" description="MnmG N-terminal" evidence="11">
    <location>
        <begin position="3"/>
        <end position="366"/>
    </location>
</feature>
<organism evidence="12 13">
    <name type="scientific">Thermosediminibacter litoriperuensis</name>
    <dbReference type="NCBI Taxonomy" id="291989"/>
    <lineage>
        <taxon>Bacteria</taxon>
        <taxon>Bacillati</taxon>
        <taxon>Bacillota</taxon>
        <taxon>Clostridia</taxon>
        <taxon>Thermosediminibacterales</taxon>
        <taxon>Thermosediminibacteraceae</taxon>
        <taxon>Thermosediminibacter</taxon>
    </lineage>
</organism>
<dbReference type="InterPro" id="IPR004417">
    <property type="entry name" value="TrmFO"/>
</dbReference>
<evidence type="ECO:0000313" key="13">
    <source>
        <dbReference type="Proteomes" id="UP000322294"/>
    </source>
</evidence>
<comment type="cofactor">
    <cofactor evidence="1 10">
        <name>FAD</name>
        <dbReference type="ChEBI" id="CHEBI:57692"/>
    </cofactor>
</comment>
<evidence type="ECO:0000256" key="8">
    <source>
        <dbReference type="ARBA" id="ARBA00022857"/>
    </source>
</evidence>
<dbReference type="GO" id="GO:0005829">
    <property type="term" value="C:cytosol"/>
    <property type="evidence" value="ECO:0007669"/>
    <property type="project" value="TreeGrafter"/>
</dbReference>
<comment type="similarity">
    <text evidence="10">Belongs to the MnmG family. TrmFO subfamily.</text>
</comment>
<keyword evidence="5 10" id="KW-0808">Transferase</keyword>
<dbReference type="InterPro" id="IPR002218">
    <property type="entry name" value="MnmG-rel"/>
</dbReference>
<dbReference type="Proteomes" id="UP000322294">
    <property type="component" value="Unassembled WGS sequence"/>
</dbReference>
<dbReference type="GO" id="GO:0002098">
    <property type="term" value="P:tRNA wobble uridine modification"/>
    <property type="evidence" value="ECO:0007669"/>
    <property type="project" value="TreeGrafter"/>
</dbReference>
<dbReference type="RefSeq" id="WP_222927129.1">
    <property type="nucleotide sequence ID" value="NZ_VNHO01000001.1"/>
</dbReference>
<protein>
    <recommendedName>
        <fullName evidence="10">Methylenetetrahydrofolate--tRNA-(uracil-5-)-methyltransferase TrmFO</fullName>
        <ecNumber evidence="10">2.1.1.74</ecNumber>
    </recommendedName>
    <alternativeName>
        <fullName evidence="10">Folate-dependent tRNA (uracil-5-)-methyltransferase</fullName>
    </alternativeName>
    <alternativeName>
        <fullName evidence="10">Folate-dependent tRNA(M-5-U54)-methyltransferase</fullName>
    </alternativeName>
</protein>
<dbReference type="Pfam" id="PF01134">
    <property type="entry name" value="GIDA"/>
    <property type="match status" value="1"/>
</dbReference>
<dbReference type="NCBIfam" id="TIGR00137">
    <property type="entry name" value="gid_trmFO"/>
    <property type="match status" value="1"/>
</dbReference>
<keyword evidence="13" id="KW-1185">Reference proteome</keyword>
<feature type="binding site" evidence="10">
    <location>
        <begin position="8"/>
        <end position="13"/>
    </location>
    <ligand>
        <name>FAD</name>
        <dbReference type="ChEBI" id="CHEBI:57692"/>
    </ligand>
</feature>
<evidence type="ECO:0000256" key="3">
    <source>
        <dbReference type="ARBA" id="ARBA00022603"/>
    </source>
</evidence>
<dbReference type="Gene3D" id="3.50.50.60">
    <property type="entry name" value="FAD/NAD(P)-binding domain"/>
    <property type="match status" value="2"/>
</dbReference>
<keyword evidence="6 10" id="KW-0819">tRNA processing</keyword>
<dbReference type="GO" id="GO:0047151">
    <property type="term" value="F:tRNA (uracil(54)-C5)-methyltransferase activity, 5,10-methylenetetrahydrofolate-dependent"/>
    <property type="evidence" value="ECO:0007669"/>
    <property type="project" value="UniProtKB-UniRule"/>
</dbReference>
<accession>A0A5S5AZ00</accession>
<evidence type="ECO:0000259" key="11">
    <source>
        <dbReference type="Pfam" id="PF01134"/>
    </source>
</evidence>
<dbReference type="HAMAP" id="MF_01037">
    <property type="entry name" value="TrmFO"/>
    <property type="match status" value="1"/>
</dbReference>
<comment type="catalytic activity">
    <reaction evidence="10">
        <text>uridine(54) in tRNA + (6R)-5,10-methylene-5,6,7,8-tetrahydrofolate + NADPH + H(+) = 5-methyluridine(54) in tRNA + (6S)-5,6,7,8-tetrahydrofolate + NADP(+)</text>
        <dbReference type="Rhea" id="RHEA:62372"/>
        <dbReference type="Rhea" id="RHEA-COMP:10167"/>
        <dbReference type="Rhea" id="RHEA-COMP:10193"/>
        <dbReference type="ChEBI" id="CHEBI:15378"/>
        <dbReference type="ChEBI" id="CHEBI:15636"/>
        <dbReference type="ChEBI" id="CHEBI:57453"/>
        <dbReference type="ChEBI" id="CHEBI:57783"/>
        <dbReference type="ChEBI" id="CHEBI:58349"/>
        <dbReference type="ChEBI" id="CHEBI:65315"/>
        <dbReference type="ChEBI" id="CHEBI:74447"/>
        <dbReference type="EC" id="2.1.1.74"/>
    </reaction>
</comment>
<comment type="caution">
    <text evidence="12">The sequence shown here is derived from an EMBL/GenBank/DDBJ whole genome shotgun (WGS) entry which is preliminary data.</text>
</comment>
<dbReference type="InterPro" id="IPR040131">
    <property type="entry name" value="MnmG_N"/>
</dbReference>
<evidence type="ECO:0000256" key="4">
    <source>
        <dbReference type="ARBA" id="ARBA00022630"/>
    </source>
</evidence>
<keyword evidence="3 10" id="KW-0489">Methyltransferase</keyword>
<dbReference type="GO" id="GO:0030488">
    <property type="term" value="P:tRNA methylation"/>
    <property type="evidence" value="ECO:0007669"/>
    <property type="project" value="TreeGrafter"/>
</dbReference>
<evidence type="ECO:0000256" key="2">
    <source>
        <dbReference type="ARBA" id="ARBA00022490"/>
    </source>
</evidence>
<dbReference type="GO" id="GO:0050660">
    <property type="term" value="F:flavin adenine dinucleotide binding"/>
    <property type="evidence" value="ECO:0007669"/>
    <property type="project" value="UniProtKB-UniRule"/>
</dbReference>
<dbReference type="PANTHER" id="PTHR11806">
    <property type="entry name" value="GLUCOSE INHIBITED DIVISION PROTEIN A"/>
    <property type="match status" value="1"/>
</dbReference>
<evidence type="ECO:0000313" key="12">
    <source>
        <dbReference type="EMBL" id="TYP59941.1"/>
    </source>
</evidence>
<gene>
    <name evidence="10" type="primary">trmFO</name>
    <name evidence="12" type="ORF">LZ11_00103</name>
</gene>
<comment type="catalytic activity">
    <reaction evidence="10">
        <text>uridine(54) in tRNA + (6R)-5,10-methylene-5,6,7,8-tetrahydrofolate + NADH + H(+) = 5-methyluridine(54) in tRNA + (6S)-5,6,7,8-tetrahydrofolate + NAD(+)</text>
        <dbReference type="Rhea" id="RHEA:16873"/>
        <dbReference type="Rhea" id="RHEA-COMP:10167"/>
        <dbReference type="Rhea" id="RHEA-COMP:10193"/>
        <dbReference type="ChEBI" id="CHEBI:15378"/>
        <dbReference type="ChEBI" id="CHEBI:15636"/>
        <dbReference type="ChEBI" id="CHEBI:57453"/>
        <dbReference type="ChEBI" id="CHEBI:57540"/>
        <dbReference type="ChEBI" id="CHEBI:57945"/>
        <dbReference type="ChEBI" id="CHEBI:65315"/>
        <dbReference type="ChEBI" id="CHEBI:74447"/>
        <dbReference type="EC" id="2.1.1.74"/>
    </reaction>
</comment>
<dbReference type="EC" id="2.1.1.74" evidence="10"/>
<dbReference type="PANTHER" id="PTHR11806:SF2">
    <property type="entry name" value="METHYLENETETRAHYDROFOLATE--TRNA-(URACIL-5-)-METHYLTRANSFERASE TRMFO"/>
    <property type="match status" value="1"/>
</dbReference>
<keyword evidence="4 10" id="KW-0285">Flavoprotein</keyword>
<comment type="subcellular location">
    <subcellularLocation>
        <location evidence="10">Cytoplasm</location>
    </subcellularLocation>
</comment>
<evidence type="ECO:0000256" key="6">
    <source>
        <dbReference type="ARBA" id="ARBA00022694"/>
    </source>
</evidence>
<sequence>MEKVKVIGGGLAGCEAAWYIANMGFKVELYEMRPARSTPAHHTDKLAELVCSNSLRSNELTNAAGLLKEEMRLLGSLIIKKAEENSVPAGAALAVDREKFSCAVTSAIQEHPLIDVCRKEEGHIPSPPVIIATGPLTSDSLSKAISELLGKEYLYFYDAAAPIITGDSIDWNIAFWGSRYNKGDEDYVNLPMTEEEYLEFYHELVNAEVHSLKEFEKPVFFEGCMPIEVMAKRGPKTLLFGPLKPVGIIDPRTGKQPYAVVQLRKENKEGTLFNMVGFQTSLKWPEQKRVFSKIPGLKDPEFVRYGFIHRNTFIMSPKFLQPWLELKATFGLFFAGQITGVEGYIESAASGIVAGVNMVRRLEGKDPIAFPLETVIGSLCHYITSADPKNFQPMKANFGILPPLEEKVKSKKERNQRLAQRSIKILREFIAANELMV</sequence>
<proteinExistence type="inferred from homology"/>
<evidence type="ECO:0000256" key="5">
    <source>
        <dbReference type="ARBA" id="ARBA00022679"/>
    </source>
</evidence>
<evidence type="ECO:0000256" key="10">
    <source>
        <dbReference type="HAMAP-Rule" id="MF_01037"/>
    </source>
</evidence>
<keyword evidence="2 10" id="KW-0963">Cytoplasm</keyword>
<dbReference type="InterPro" id="IPR036188">
    <property type="entry name" value="FAD/NAD-bd_sf"/>
</dbReference>
<dbReference type="SUPFAM" id="SSF51905">
    <property type="entry name" value="FAD/NAD(P)-binding domain"/>
    <property type="match status" value="1"/>
</dbReference>
<evidence type="ECO:0000256" key="7">
    <source>
        <dbReference type="ARBA" id="ARBA00022827"/>
    </source>
</evidence>
<keyword evidence="7 10" id="KW-0274">FAD</keyword>
<evidence type="ECO:0000256" key="9">
    <source>
        <dbReference type="ARBA" id="ARBA00023027"/>
    </source>
</evidence>
<dbReference type="EMBL" id="VNHO01000001">
    <property type="protein sequence ID" value="TYP59941.1"/>
    <property type="molecule type" value="Genomic_DNA"/>
</dbReference>
<comment type="function">
    <text evidence="10">Catalyzes the folate-dependent formation of 5-methyl-uridine at position 54 (M-5-U54) in all tRNAs.</text>
</comment>
<keyword evidence="8 10" id="KW-0521">NADP</keyword>